<evidence type="ECO:0000313" key="2">
    <source>
        <dbReference type="EMBL" id="EYB90558.1"/>
    </source>
</evidence>
<name>A0A016SIR8_9BILA</name>
<sequence length="92" mass="10094">MTSSSSDGARTSPSSKTHSLDKSIERIPPDYHAVVCGGITLMGSATNEKLDWFPPDLIFYRLNSEAPVRVGRQLPTTPTVRSWIECSSKGNR</sequence>
<gene>
    <name evidence="2" type="primary">Acey_s0218.g2416</name>
    <name evidence="2" type="ORF">Y032_0218g2416</name>
</gene>
<organism evidence="2 3">
    <name type="scientific">Ancylostoma ceylanicum</name>
    <dbReference type="NCBI Taxonomy" id="53326"/>
    <lineage>
        <taxon>Eukaryota</taxon>
        <taxon>Metazoa</taxon>
        <taxon>Ecdysozoa</taxon>
        <taxon>Nematoda</taxon>
        <taxon>Chromadorea</taxon>
        <taxon>Rhabditida</taxon>
        <taxon>Rhabditina</taxon>
        <taxon>Rhabditomorpha</taxon>
        <taxon>Strongyloidea</taxon>
        <taxon>Ancylostomatidae</taxon>
        <taxon>Ancylostomatinae</taxon>
        <taxon>Ancylostoma</taxon>
    </lineage>
</organism>
<reference evidence="3" key="1">
    <citation type="journal article" date="2015" name="Nat. Genet.">
        <title>The genome and transcriptome of the zoonotic hookworm Ancylostoma ceylanicum identify infection-specific gene families.</title>
        <authorList>
            <person name="Schwarz E.M."/>
            <person name="Hu Y."/>
            <person name="Antoshechkin I."/>
            <person name="Miller M.M."/>
            <person name="Sternberg P.W."/>
            <person name="Aroian R.V."/>
        </authorList>
    </citation>
    <scope>NUCLEOTIDE SEQUENCE</scope>
    <source>
        <strain evidence="3">HY135</strain>
    </source>
</reference>
<evidence type="ECO:0000313" key="3">
    <source>
        <dbReference type="Proteomes" id="UP000024635"/>
    </source>
</evidence>
<proteinExistence type="predicted"/>
<dbReference type="EMBL" id="JARK01001554">
    <property type="protein sequence ID" value="EYB90558.1"/>
    <property type="molecule type" value="Genomic_DNA"/>
</dbReference>
<accession>A0A016SIR8</accession>
<dbReference type="AlphaFoldDB" id="A0A016SIR8"/>
<keyword evidence="3" id="KW-1185">Reference proteome</keyword>
<protein>
    <submittedName>
        <fullName evidence="2">Uncharacterized protein</fullName>
    </submittedName>
</protein>
<comment type="caution">
    <text evidence="2">The sequence shown here is derived from an EMBL/GenBank/DDBJ whole genome shotgun (WGS) entry which is preliminary data.</text>
</comment>
<evidence type="ECO:0000256" key="1">
    <source>
        <dbReference type="SAM" id="MobiDB-lite"/>
    </source>
</evidence>
<feature type="compositionally biased region" description="Polar residues" evidence="1">
    <location>
        <begin position="1"/>
        <end position="17"/>
    </location>
</feature>
<feature type="region of interest" description="Disordered" evidence="1">
    <location>
        <begin position="1"/>
        <end position="24"/>
    </location>
</feature>
<dbReference type="Proteomes" id="UP000024635">
    <property type="component" value="Unassembled WGS sequence"/>
</dbReference>